<keyword evidence="2" id="KW-0472">Membrane</keyword>
<gene>
    <name evidence="3" type="ORF">Cni_G16688</name>
</gene>
<comment type="similarity">
    <text evidence="1">Belongs to the AB hydrolase superfamily.</text>
</comment>
<evidence type="ECO:0000313" key="3">
    <source>
        <dbReference type="EMBL" id="WOL07938.1"/>
    </source>
</evidence>
<sequence>MGDNSKLGDDDNSDHFNFRCYTTLDAYVDDLGVESCFFIGHSFSAMVGILAAIRRPELFLRLILIGASPKGFELEDFDKVFAVMEANYEVWV</sequence>
<organism evidence="3 4">
    <name type="scientific">Canna indica</name>
    <name type="common">Indian-shot</name>
    <dbReference type="NCBI Taxonomy" id="4628"/>
    <lineage>
        <taxon>Eukaryota</taxon>
        <taxon>Viridiplantae</taxon>
        <taxon>Streptophyta</taxon>
        <taxon>Embryophyta</taxon>
        <taxon>Tracheophyta</taxon>
        <taxon>Spermatophyta</taxon>
        <taxon>Magnoliopsida</taxon>
        <taxon>Liliopsida</taxon>
        <taxon>Zingiberales</taxon>
        <taxon>Cannaceae</taxon>
        <taxon>Canna</taxon>
    </lineage>
</organism>
<name>A0AAQ3KFK0_9LILI</name>
<keyword evidence="4" id="KW-1185">Reference proteome</keyword>
<dbReference type="EMBL" id="CP136894">
    <property type="protein sequence ID" value="WOL07938.1"/>
    <property type="molecule type" value="Genomic_DNA"/>
</dbReference>
<proteinExistence type="inferred from homology"/>
<dbReference type="PANTHER" id="PTHR43039">
    <property type="entry name" value="ESTERASE-RELATED"/>
    <property type="match status" value="1"/>
</dbReference>
<accession>A0AAQ3KFK0</accession>
<dbReference type="SUPFAM" id="SSF53474">
    <property type="entry name" value="alpha/beta-Hydrolases"/>
    <property type="match status" value="1"/>
</dbReference>
<evidence type="ECO:0008006" key="5">
    <source>
        <dbReference type="Google" id="ProtNLM"/>
    </source>
</evidence>
<protein>
    <recommendedName>
        <fullName evidence="5">AB hydrolase-1 domain-containing protein</fullName>
    </recommendedName>
</protein>
<feature type="transmembrane region" description="Helical" evidence="2">
    <location>
        <begin position="31"/>
        <end position="53"/>
    </location>
</feature>
<evidence type="ECO:0000256" key="1">
    <source>
        <dbReference type="ARBA" id="ARBA00008645"/>
    </source>
</evidence>
<reference evidence="3 4" key="1">
    <citation type="submission" date="2023-10" db="EMBL/GenBank/DDBJ databases">
        <title>Chromosome-scale genome assembly provides insights into flower coloration mechanisms of Canna indica.</title>
        <authorList>
            <person name="Li C."/>
        </authorList>
    </citation>
    <scope>NUCLEOTIDE SEQUENCE [LARGE SCALE GENOMIC DNA]</scope>
    <source>
        <tissue evidence="3">Flower</tissue>
    </source>
</reference>
<dbReference type="InterPro" id="IPR029058">
    <property type="entry name" value="AB_hydrolase_fold"/>
</dbReference>
<dbReference type="Gene3D" id="3.40.50.1820">
    <property type="entry name" value="alpha/beta hydrolase"/>
    <property type="match status" value="1"/>
</dbReference>
<keyword evidence="2" id="KW-0812">Transmembrane</keyword>
<keyword evidence="2" id="KW-1133">Transmembrane helix</keyword>
<evidence type="ECO:0000313" key="4">
    <source>
        <dbReference type="Proteomes" id="UP001327560"/>
    </source>
</evidence>
<evidence type="ECO:0000256" key="2">
    <source>
        <dbReference type="SAM" id="Phobius"/>
    </source>
</evidence>
<dbReference type="Proteomes" id="UP001327560">
    <property type="component" value="Chromosome 5"/>
</dbReference>
<dbReference type="AlphaFoldDB" id="A0AAQ3KFK0"/>